<keyword evidence="6" id="KW-0863">Zinc-finger</keyword>
<dbReference type="EMBL" id="KZ805460">
    <property type="protein sequence ID" value="PVH96587.1"/>
    <property type="molecule type" value="Genomic_DNA"/>
</dbReference>
<dbReference type="GO" id="GO:0000209">
    <property type="term" value="P:protein polyubiquitination"/>
    <property type="evidence" value="ECO:0007669"/>
    <property type="project" value="TreeGrafter"/>
</dbReference>
<keyword evidence="6" id="KW-0479">Metal-binding</keyword>
<comment type="catalytic activity">
    <reaction evidence="1">
        <text>S-ubiquitinyl-[E2 ubiquitin-conjugating enzyme]-L-cysteine + [acceptor protein]-L-lysine = [E2 ubiquitin-conjugating enzyme]-L-cysteine + N(6)-ubiquitinyl-[acceptor protein]-L-lysine.</text>
        <dbReference type="EC" id="2.3.2.27"/>
    </reaction>
</comment>
<dbReference type="Pfam" id="PF13639">
    <property type="entry name" value="zf-RING_2"/>
    <property type="match status" value="1"/>
</dbReference>
<dbReference type="InterPro" id="IPR013083">
    <property type="entry name" value="Znf_RING/FYVE/PHD"/>
</dbReference>
<feature type="compositionally biased region" description="Basic residues" evidence="7">
    <location>
        <begin position="95"/>
        <end position="106"/>
    </location>
</feature>
<dbReference type="GO" id="GO:0006513">
    <property type="term" value="P:protein monoubiquitination"/>
    <property type="evidence" value="ECO:0007669"/>
    <property type="project" value="TreeGrafter"/>
</dbReference>
<dbReference type="GO" id="GO:0061630">
    <property type="term" value="F:ubiquitin protein ligase activity"/>
    <property type="evidence" value="ECO:0007669"/>
    <property type="project" value="UniProtKB-EC"/>
</dbReference>
<evidence type="ECO:0000256" key="6">
    <source>
        <dbReference type="PROSITE-ProRule" id="PRU00175"/>
    </source>
</evidence>
<dbReference type="InterPro" id="IPR001841">
    <property type="entry name" value="Znf_RING"/>
</dbReference>
<evidence type="ECO:0000313" key="9">
    <source>
        <dbReference type="EMBL" id="PVH96587.1"/>
    </source>
</evidence>
<evidence type="ECO:0000256" key="4">
    <source>
        <dbReference type="ARBA" id="ARBA00023015"/>
    </source>
</evidence>
<keyword evidence="6" id="KW-0862">Zinc</keyword>
<feature type="domain" description="RING-type" evidence="8">
    <location>
        <begin position="17"/>
        <end position="57"/>
    </location>
</feature>
<dbReference type="AlphaFoldDB" id="A0A2V1DEP6"/>
<dbReference type="Gene3D" id="3.30.40.10">
    <property type="entry name" value="Zinc/RING finger domain, C3HC4 (zinc finger)"/>
    <property type="match status" value="1"/>
</dbReference>
<gene>
    <name evidence="9" type="ORF">DM02DRAFT_534895</name>
</gene>
<evidence type="ECO:0000256" key="7">
    <source>
        <dbReference type="SAM" id="MobiDB-lite"/>
    </source>
</evidence>
<dbReference type="SMART" id="SM00184">
    <property type="entry name" value="RING"/>
    <property type="match status" value="1"/>
</dbReference>
<sequence length="271" mass="31502">METTQDSKHDHESHDTCVICLSPITERAITVPCNHYTFDFICLVSWLQHRSACPLCKTEITAVQYDWASPTEFKTYAIRRTHPPQHDVHSSSTIHSRHSLPPRRSRRPYEQPVVDTNVLRRRHVYRHKLYSYHVGSNPVSGYRDVTPSMIASSPELQSKARMWVRRELRVFSYLYTDSQETPSQGATTSSNAEFLLSYIVAIMKKVDLKASNGHAEDLLQEYLGRPNTRLFLHELNAWMRSPYTRPRDWDLNTQYAEILPEHFDDSGFPVP</sequence>
<reference evidence="9 10" key="1">
    <citation type="journal article" date="2018" name="Sci. Rep.">
        <title>Comparative genomics provides insights into the lifestyle and reveals functional heterogeneity of dark septate endophytic fungi.</title>
        <authorList>
            <person name="Knapp D.G."/>
            <person name="Nemeth J.B."/>
            <person name="Barry K."/>
            <person name="Hainaut M."/>
            <person name="Henrissat B."/>
            <person name="Johnson J."/>
            <person name="Kuo A."/>
            <person name="Lim J.H.P."/>
            <person name="Lipzen A."/>
            <person name="Nolan M."/>
            <person name="Ohm R.A."/>
            <person name="Tamas L."/>
            <person name="Grigoriev I.V."/>
            <person name="Spatafora J.W."/>
            <person name="Nagy L.G."/>
            <person name="Kovacs G.M."/>
        </authorList>
    </citation>
    <scope>NUCLEOTIDE SEQUENCE [LARGE SCALE GENOMIC DNA]</scope>
    <source>
        <strain evidence="9 10">DSE2036</strain>
    </source>
</reference>
<accession>A0A2V1DEP6</accession>
<keyword evidence="10" id="KW-1185">Reference proteome</keyword>
<proteinExistence type="predicted"/>
<evidence type="ECO:0000256" key="5">
    <source>
        <dbReference type="ARBA" id="ARBA00023163"/>
    </source>
</evidence>
<dbReference type="SUPFAM" id="SSF57850">
    <property type="entry name" value="RING/U-box"/>
    <property type="match status" value="1"/>
</dbReference>
<feature type="region of interest" description="Disordered" evidence="7">
    <location>
        <begin position="83"/>
        <end position="111"/>
    </location>
</feature>
<dbReference type="OrthoDB" id="21204at2759"/>
<dbReference type="PANTHER" id="PTHR46077">
    <property type="entry name" value="E3 UBIQUITIN-PROTEIN LIGASE TOPORS"/>
    <property type="match status" value="1"/>
</dbReference>
<keyword evidence="4" id="KW-0805">Transcription regulation</keyword>
<evidence type="ECO:0000256" key="3">
    <source>
        <dbReference type="ARBA" id="ARBA00022679"/>
    </source>
</evidence>
<evidence type="ECO:0000256" key="1">
    <source>
        <dbReference type="ARBA" id="ARBA00000900"/>
    </source>
</evidence>
<dbReference type="EC" id="2.3.2.27" evidence="2"/>
<dbReference type="STRING" id="97972.A0A2V1DEP6"/>
<dbReference type="Proteomes" id="UP000244855">
    <property type="component" value="Unassembled WGS sequence"/>
</dbReference>
<evidence type="ECO:0000313" key="10">
    <source>
        <dbReference type="Proteomes" id="UP000244855"/>
    </source>
</evidence>
<evidence type="ECO:0000256" key="2">
    <source>
        <dbReference type="ARBA" id="ARBA00012483"/>
    </source>
</evidence>
<name>A0A2V1DEP6_9PLEO</name>
<protein>
    <recommendedName>
        <fullName evidence="2">RING-type E3 ubiquitin transferase</fullName>
        <ecNumber evidence="2">2.3.2.27</ecNumber>
    </recommendedName>
</protein>
<organism evidence="9 10">
    <name type="scientific">Periconia macrospinosa</name>
    <dbReference type="NCBI Taxonomy" id="97972"/>
    <lineage>
        <taxon>Eukaryota</taxon>
        <taxon>Fungi</taxon>
        <taxon>Dikarya</taxon>
        <taxon>Ascomycota</taxon>
        <taxon>Pezizomycotina</taxon>
        <taxon>Dothideomycetes</taxon>
        <taxon>Pleosporomycetidae</taxon>
        <taxon>Pleosporales</taxon>
        <taxon>Massarineae</taxon>
        <taxon>Periconiaceae</taxon>
        <taxon>Periconia</taxon>
    </lineage>
</organism>
<evidence type="ECO:0000259" key="8">
    <source>
        <dbReference type="PROSITE" id="PS50089"/>
    </source>
</evidence>
<keyword evidence="5" id="KW-0804">Transcription</keyword>
<dbReference type="PANTHER" id="PTHR46077:SF1">
    <property type="entry name" value="TOP1 BINDING ARGININE_SERINE RICH PROTEIN, E3 UBIQUITIN LIGASE"/>
    <property type="match status" value="1"/>
</dbReference>
<keyword evidence="3" id="KW-0808">Transferase</keyword>
<dbReference type="PROSITE" id="PS50089">
    <property type="entry name" value="ZF_RING_2"/>
    <property type="match status" value="1"/>
</dbReference>
<dbReference type="GO" id="GO:0008270">
    <property type="term" value="F:zinc ion binding"/>
    <property type="evidence" value="ECO:0007669"/>
    <property type="project" value="UniProtKB-KW"/>
</dbReference>